<comment type="caution">
    <text evidence="10">The sequence shown here is derived from an EMBL/GenBank/DDBJ whole genome shotgun (WGS) entry which is preliminary data.</text>
</comment>
<evidence type="ECO:0000256" key="3">
    <source>
        <dbReference type="ARBA" id="ARBA00022692"/>
    </source>
</evidence>
<evidence type="ECO:0000313" key="10">
    <source>
        <dbReference type="EMBL" id="GHA32050.1"/>
    </source>
</evidence>
<keyword evidence="4 7" id="KW-1133">Transmembrane helix</keyword>
<feature type="transmembrane region" description="Helical" evidence="7">
    <location>
        <begin position="94"/>
        <end position="110"/>
    </location>
</feature>
<name>A0A918S9Y3_9FLAO</name>
<gene>
    <name evidence="10" type="ORF">GCM10007103_12120</name>
</gene>
<evidence type="ECO:0000256" key="7">
    <source>
        <dbReference type="SAM" id="Phobius"/>
    </source>
</evidence>
<keyword evidence="5 7" id="KW-0472">Membrane</keyword>
<reference evidence="10" key="2">
    <citation type="submission" date="2020-09" db="EMBL/GenBank/DDBJ databases">
        <authorList>
            <person name="Sun Q."/>
            <person name="Kim S."/>
        </authorList>
    </citation>
    <scope>NUCLEOTIDE SEQUENCE</scope>
    <source>
        <strain evidence="10">KCTC 12719</strain>
    </source>
</reference>
<keyword evidence="11" id="KW-1185">Reference proteome</keyword>
<evidence type="ECO:0000259" key="9">
    <source>
        <dbReference type="Pfam" id="PF13515"/>
    </source>
</evidence>
<evidence type="ECO:0000256" key="4">
    <source>
        <dbReference type="ARBA" id="ARBA00022989"/>
    </source>
</evidence>
<protein>
    <submittedName>
        <fullName evidence="10">Membrane protein</fullName>
    </submittedName>
</protein>
<keyword evidence="3 7" id="KW-0812">Transmembrane</keyword>
<dbReference type="InterPro" id="IPR049453">
    <property type="entry name" value="Memb_transporter_dom"/>
</dbReference>
<evidence type="ECO:0000256" key="2">
    <source>
        <dbReference type="ARBA" id="ARBA00022475"/>
    </source>
</evidence>
<dbReference type="AlphaFoldDB" id="A0A918S9Y3"/>
<sequence>MALAAISALAITSYFGNMNIGVAMAIGALLSSPSDVAGSFRRRTLGIFISIFLAVFTSSVVGYASEIPVLIIPVLIVLTLSYSLVAVYGFRASLIAFTGLFAMVLSLADIPSSDSILVHSLYIGLGGLWYLLLSIALHYINPRKQSEVLLFEGFRLTAEYLEIRAELIDASSEERRGLKNRLSVLQSEINDKHETIRELVIAKRAKSGRSGDARKKMLIFIEMVDILELSMANPLNYEEMEVLFEKHKEKLKIVKDWTLLMVDELNKIAGIIKKSKEYHPDPDLETFRLKAINSLAASVEDKHNSISSHAMLVLRNLIDYKEKQQEKIISISRLLRDVKMGEDLMIKDKDAAKFITGQEYSLKTMQDNLDFKSPIFRHALRLTVVMVSGYVIGSVFDVQNTYWILLTILVIMRPGYALTKDRSKQRLIGTLIGGAIAVSVVLVTQNLVVYGVLAVISLVFAISTLQRNYKASAVFITLNIVLVYSLLRPDPFLVIRFRLLDTLIGAGLAFLGNAFLWPTWEYRGIKNFIVESIKANSAYLEEINSFYQTKHSMTTSYKLTRKRAFLAIGNLNAAFQRMTQEPKSKQKEGSSIYEIVSLNQEFLSSAASLGTFIRTHDTTEASEHFRAYIAAIQNNLLRILGILEENEIEEIRDEKEVEQALKYFDEKYREVLESRSHEIREGQRRFNSGMHSEFQEIQMVRDQLKWLLQISGSLEVMVKKGIN</sequence>
<evidence type="ECO:0000259" key="8">
    <source>
        <dbReference type="Pfam" id="PF12805"/>
    </source>
</evidence>
<feature type="transmembrane region" description="Helical" evidence="7">
    <location>
        <begin position="70"/>
        <end position="87"/>
    </location>
</feature>
<feature type="transmembrane region" description="Helical" evidence="7">
    <location>
        <begin position="469"/>
        <end position="487"/>
    </location>
</feature>
<evidence type="ECO:0000313" key="11">
    <source>
        <dbReference type="Proteomes" id="UP000610456"/>
    </source>
</evidence>
<feature type="domain" description="Integral membrane protein YccS N-terminal" evidence="8">
    <location>
        <begin position="48"/>
        <end position="318"/>
    </location>
</feature>
<evidence type="ECO:0000256" key="1">
    <source>
        <dbReference type="ARBA" id="ARBA00004651"/>
    </source>
</evidence>
<reference evidence="10" key="1">
    <citation type="journal article" date="2014" name="Int. J. Syst. Evol. Microbiol.">
        <title>Complete genome sequence of Corynebacterium casei LMG S-19264T (=DSM 44701T), isolated from a smear-ripened cheese.</title>
        <authorList>
            <consortium name="US DOE Joint Genome Institute (JGI-PGF)"/>
            <person name="Walter F."/>
            <person name="Albersmeier A."/>
            <person name="Kalinowski J."/>
            <person name="Ruckert C."/>
        </authorList>
    </citation>
    <scope>NUCLEOTIDE SEQUENCE</scope>
    <source>
        <strain evidence="10">KCTC 12719</strain>
    </source>
</reference>
<accession>A0A918S9Y3</accession>
<comment type="similarity">
    <text evidence="6">Belongs to the YccS/YhfK family.</text>
</comment>
<organism evidence="10 11">
    <name type="scientific">Salinimicrobium marinum</name>
    <dbReference type="NCBI Taxonomy" id="680283"/>
    <lineage>
        <taxon>Bacteria</taxon>
        <taxon>Pseudomonadati</taxon>
        <taxon>Bacteroidota</taxon>
        <taxon>Flavobacteriia</taxon>
        <taxon>Flavobacteriales</taxon>
        <taxon>Flavobacteriaceae</taxon>
        <taxon>Salinimicrobium</taxon>
    </lineage>
</organism>
<feature type="transmembrane region" description="Helical" evidence="7">
    <location>
        <begin position="44"/>
        <end position="64"/>
    </location>
</feature>
<dbReference type="EMBL" id="BMXB01000002">
    <property type="protein sequence ID" value="GHA32050.1"/>
    <property type="molecule type" value="Genomic_DNA"/>
</dbReference>
<feature type="transmembrane region" description="Helical" evidence="7">
    <location>
        <begin position="431"/>
        <end position="463"/>
    </location>
</feature>
<evidence type="ECO:0000256" key="6">
    <source>
        <dbReference type="ARBA" id="ARBA00043993"/>
    </source>
</evidence>
<dbReference type="Pfam" id="PF12805">
    <property type="entry name" value="FUSC-like"/>
    <property type="match status" value="1"/>
</dbReference>
<dbReference type="PANTHER" id="PTHR30509">
    <property type="entry name" value="P-HYDROXYBENZOIC ACID EFFLUX PUMP SUBUNIT-RELATED"/>
    <property type="match status" value="1"/>
</dbReference>
<proteinExistence type="inferred from homology"/>
<evidence type="ECO:0000256" key="5">
    <source>
        <dbReference type="ARBA" id="ARBA00023136"/>
    </source>
</evidence>
<feature type="transmembrane region" description="Helical" evidence="7">
    <location>
        <begin position="6"/>
        <end position="32"/>
    </location>
</feature>
<dbReference type="Pfam" id="PF13515">
    <property type="entry name" value="FUSC_2"/>
    <property type="match status" value="1"/>
</dbReference>
<keyword evidence="2" id="KW-1003">Cell membrane</keyword>
<dbReference type="InterPro" id="IPR032692">
    <property type="entry name" value="YccS_N"/>
</dbReference>
<comment type="subcellular location">
    <subcellularLocation>
        <location evidence="1">Cell membrane</location>
        <topology evidence="1">Multi-pass membrane protein</topology>
    </subcellularLocation>
</comment>
<feature type="transmembrane region" description="Helical" evidence="7">
    <location>
        <begin position="116"/>
        <end position="140"/>
    </location>
</feature>
<feature type="domain" description="Integral membrane bound transporter" evidence="9">
    <location>
        <begin position="390"/>
        <end position="511"/>
    </location>
</feature>
<dbReference type="GO" id="GO:0005886">
    <property type="term" value="C:plasma membrane"/>
    <property type="evidence" value="ECO:0007669"/>
    <property type="project" value="UniProtKB-SubCell"/>
</dbReference>
<feature type="transmembrane region" description="Helical" evidence="7">
    <location>
        <begin position="499"/>
        <end position="520"/>
    </location>
</feature>
<dbReference type="PANTHER" id="PTHR30509:SF8">
    <property type="entry name" value="INNER MEMBRANE PROTEIN YCCS"/>
    <property type="match status" value="1"/>
</dbReference>
<dbReference type="Proteomes" id="UP000610456">
    <property type="component" value="Unassembled WGS sequence"/>
</dbReference>